<evidence type="ECO:0000313" key="1">
    <source>
        <dbReference type="EMBL" id="CAB4887209.1"/>
    </source>
</evidence>
<dbReference type="AlphaFoldDB" id="A0A6J7F4W3"/>
<organism evidence="1">
    <name type="scientific">freshwater metagenome</name>
    <dbReference type="NCBI Taxonomy" id="449393"/>
    <lineage>
        <taxon>unclassified sequences</taxon>
        <taxon>metagenomes</taxon>
        <taxon>ecological metagenomes</taxon>
    </lineage>
</organism>
<gene>
    <name evidence="1" type="ORF">UFOPK3472_01531</name>
</gene>
<protein>
    <submittedName>
        <fullName evidence="1">Unannotated protein</fullName>
    </submittedName>
</protein>
<dbReference type="SUPFAM" id="SSF53474">
    <property type="entry name" value="alpha/beta-Hydrolases"/>
    <property type="match status" value="1"/>
</dbReference>
<sequence>MVLATGSTVVPMEFTHVSAAGGSVSIRVAGPDSRHAVLLLPGIGDSVDVYDSVSERLHNSDLKTVAVEDIDGVGDDAVLALLDELKLSWVHLVGSGAGAETAWRLAAKTFGRFASLIAVDRCHPAIADDRGVVRDAECPAVELPTTLVIGNSAMRPAADNSGRFVYSDFRVVALDGVEHVAADAPAALATEIVLRTSPW</sequence>
<dbReference type="EMBL" id="CAFBLX010000086">
    <property type="protein sequence ID" value="CAB4887209.1"/>
    <property type="molecule type" value="Genomic_DNA"/>
</dbReference>
<reference evidence="1" key="1">
    <citation type="submission" date="2020-05" db="EMBL/GenBank/DDBJ databases">
        <authorList>
            <person name="Chiriac C."/>
            <person name="Salcher M."/>
            <person name="Ghai R."/>
            <person name="Kavagutti S V."/>
        </authorList>
    </citation>
    <scope>NUCLEOTIDE SEQUENCE</scope>
</reference>
<proteinExistence type="predicted"/>
<dbReference type="Gene3D" id="3.40.50.1820">
    <property type="entry name" value="alpha/beta hydrolase"/>
    <property type="match status" value="1"/>
</dbReference>
<dbReference type="InterPro" id="IPR029058">
    <property type="entry name" value="AB_hydrolase_fold"/>
</dbReference>
<accession>A0A6J7F4W3</accession>
<name>A0A6J7F4W3_9ZZZZ</name>